<dbReference type="InterPro" id="IPR027417">
    <property type="entry name" value="P-loop_NTPase"/>
</dbReference>
<comment type="similarity">
    <text evidence="4">Belongs to the ELP4 family.</text>
</comment>
<keyword evidence="12" id="KW-1185">Reference proteome</keyword>
<protein>
    <recommendedName>
        <fullName evidence="5">Elongator complex protein 4</fullName>
    </recommendedName>
</protein>
<evidence type="ECO:0000256" key="6">
    <source>
        <dbReference type="ARBA" id="ARBA00022490"/>
    </source>
</evidence>
<evidence type="ECO:0000256" key="3">
    <source>
        <dbReference type="ARBA" id="ARBA00005043"/>
    </source>
</evidence>
<evidence type="ECO:0000256" key="1">
    <source>
        <dbReference type="ARBA" id="ARBA00004123"/>
    </source>
</evidence>
<keyword evidence="10" id="KW-0472">Membrane</keyword>
<reference evidence="11 12" key="1">
    <citation type="submission" date="2024-08" db="EMBL/GenBank/DDBJ databases">
        <authorList>
            <person name="Will J Nash"/>
            <person name="Angela Man"/>
            <person name="Seanna McTaggart"/>
            <person name="Kendall Baker"/>
            <person name="Tom Barker"/>
            <person name="Leah Catchpole"/>
            <person name="Alex Durrant"/>
            <person name="Karim Gharbi"/>
            <person name="Naomi Irish"/>
            <person name="Gemy Kaithakottil"/>
            <person name="Debby Ku"/>
            <person name="Aaliyah Providence"/>
            <person name="Felix Shaw"/>
            <person name="David Swarbreck"/>
            <person name="Chris Watkins"/>
            <person name="Ann M. McCartney"/>
            <person name="Giulio Formenti"/>
            <person name="Alice Mouton"/>
            <person name="Noel Vella"/>
            <person name="Bjorn M von Reumont"/>
            <person name="Adriana Vella"/>
            <person name="Wilfried Haerty"/>
        </authorList>
    </citation>
    <scope>NUCLEOTIDE SEQUENCE [LARGE SCALE GENOMIC DNA]</scope>
</reference>
<feature type="transmembrane region" description="Helical" evidence="10">
    <location>
        <begin position="12"/>
        <end position="30"/>
    </location>
</feature>
<dbReference type="InterPro" id="IPR008728">
    <property type="entry name" value="Elongator_complex_protein_4"/>
</dbReference>
<dbReference type="Gene3D" id="3.40.50.300">
    <property type="entry name" value="P-loop containing nucleotide triphosphate hydrolases"/>
    <property type="match status" value="1"/>
</dbReference>
<dbReference type="EMBL" id="CAXAJV020001293">
    <property type="protein sequence ID" value="CAL7945185.1"/>
    <property type="molecule type" value="Genomic_DNA"/>
</dbReference>
<evidence type="ECO:0000256" key="7">
    <source>
        <dbReference type="ARBA" id="ARBA00022694"/>
    </source>
</evidence>
<feature type="compositionally biased region" description="Polar residues" evidence="9">
    <location>
        <begin position="384"/>
        <end position="396"/>
    </location>
</feature>
<keyword evidence="7" id="KW-0819">tRNA processing</keyword>
<dbReference type="PANTHER" id="PTHR12896">
    <property type="entry name" value="PAX6 NEIGHBOR PROTEIN PAXNEB"/>
    <property type="match status" value="1"/>
</dbReference>
<keyword evidence="6" id="KW-0963">Cytoplasm</keyword>
<evidence type="ECO:0000256" key="8">
    <source>
        <dbReference type="ARBA" id="ARBA00023242"/>
    </source>
</evidence>
<evidence type="ECO:0000256" key="2">
    <source>
        <dbReference type="ARBA" id="ARBA00004496"/>
    </source>
</evidence>
<name>A0ABP1NVW9_XYLVO</name>
<gene>
    <name evidence="11" type="ORF">XYLVIOL_LOCUS7059</name>
</gene>
<dbReference type="CDD" id="cd19494">
    <property type="entry name" value="Elp4"/>
    <property type="match status" value="1"/>
</dbReference>
<accession>A0ABP1NVW9</accession>
<comment type="pathway">
    <text evidence="3">tRNA modification; 5-methoxycarbonylmethyl-2-thiouridine-tRNA biosynthesis.</text>
</comment>
<dbReference type="PANTHER" id="PTHR12896:SF1">
    <property type="entry name" value="ELONGATOR COMPLEX PROTEIN 4"/>
    <property type="match status" value="1"/>
</dbReference>
<evidence type="ECO:0000256" key="9">
    <source>
        <dbReference type="SAM" id="MobiDB-lite"/>
    </source>
</evidence>
<keyword evidence="10" id="KW-0812">Transmembrane</keyword>
<organism evidence="11 12">
    <name type="scientific">Xylocopa violacea</name>
    <name type="common">Violet carpenter bee</name>
    <name type="synonym">Apis violacea</name>
    <dbReference type="NCBI Taxonomy" id="135666"/>
    <lineage>
        <taxon>Eukaryota</taxon>
        <taxon>Metazoa</taxon>
        <taxon>Ecdysozoa</taxon>
        <taxon>Arthropoda</taxon>
        <taxon>Hexapoda</taxon>
        <taxon>Insecta</taxon>
        <taxon>Pterygota</taxon>
        <taxon>Neoptera</taxon>
        <taxon>Endopterygota</taxon>
        <taxon>Hymenoptera</taxon>
        <taxon>Apocrita</taxon>
        <taxon>Aculeata</taxon>
        <taxon>Apoidea</taxon>
        <taxon>Anthophila</taxon>
        <taxon>Apidae</taxon>
        <taxon>Xylocopa</taxon>
        <taxon>Xylocopa</taxon>
    </lineage>
</organism>
<evidence type="ECO:0000256" key="4">
    <source>
        <dbReference type="ARBA" id="ARBA00007573"/>
    </source>
</evidence>
<dbReference type="Proteomes" id="UP001642520">
    <property type="component" value="Unassembled WGS sequence"/>
</dbReference>
<dbReference type="Pfam" id="PF05625">
    <property type="entry name" value="PAXNEB"/>
    <property type="match status" value="1"/>
</dbReference>
<comment type="caution">
    <text evidence="11">The sequence shown here is derived from an EMBL/GenBank/DDBJ whole genome shotgun (WGS) entry which is preliminary data.</text>
</comment>
<proteinExistence type="inferred from homology"/>
<evidence type="ECO:0000313" key="12">
    <source>
        <dbReference type="Proteomes" id="UP001642520"/>
    </source>
</evidence>
<keyword evidence="10" id="KW-1133">Transmembrane helix</keyword>
<feature type="region of interest" description="Disordered" evidence="9">
    <location>
        <begin position="369"/>
        <end position="396"/>
    </location>
</feature>
<sequence length="396" mass="44702">MYISINITYKCFIAQILFTLYWSFVFKISLKMDLSTSKGSRIPFIPGTKPSVKNSQLLVSTGIPSLDHILGGGLPVGSLFLIEEDQYGTYAKVILKYFMAEGVVTSQPLLIGSKEVKTSQLVSGMPAVITDGTSFDQSSNVDEQMTIAWRYQNMKIIDSSPSGGQVFGHFYDLTKTMDKEMVEKADITQWYDDSCPEKDSVFNNMTYSNLLKCIHATLKKGQYSISETPAKRQVLRIAIHSLGSRLWCSDSESGSHQDVLQFLYYFRAVLRYNYAVGVVTIPTECFDNSDAIVQQIEHLSDAAIRLESFTGSEKETNPLFKDYHGLLHLQKMFAFNTIAPHEPDSRDLAFKLRRKKFIIEVLHLPPELGDTTQREQDDPIPQFGCSSQSHKNLLDF</sequence>
<evidence type="ECO:0000313" key="11">
    <source>
        <dbReference type="EMBL" id="CAL7945185.1"/>
    </source>
</evidence>
<evidence type="ECO:0000256" key="10">
    <source>
        <dbReference type="SAM" id="Phobius"/>
    </source>
</evidence>
<comment type="subcellular location">
    <subcellularLocation>
        <location evidence="2">Cytoplasm</location>
    </subcellularLocation>
    <subcellularLocation>
        <location evidence="1">Nucleus</location>
    </subcellularLocation>
</comment>
<evidence type="ECO:0000256" key="5">
    <source>
        <dbReference type="ARBA" id="ARBA00020265"/>
    </source>
</evidence>
<keyword evidence="8" id="KW-0539">Nucleus</keyword>